<evidence type="ECO:0000259" key="1">
    <source>
        <dbReference type="Pfam" id="PF07411"/>
    </source>
</evidence>
<organism evidence="2 3">
    <name type="scientific">Methanosarcina baikalica</name>
    <dbReference type="NCBI Taxonomy" id="3073890"/>
    <lineage>
        <taxon>Archaea</taxon>
        <taxon>Methanobacteriati</taxon>
        <taxon>Methanobacteriota</taxon>
        <taxon>Stenosarchaea group</taxon>
        <taxon>Methanomicrobia</taxon>
        <taxon>Methanosarcinales</taxon>
        <taxon>Methanosarcinaceae</taxon>
        <taxon>Methanosarcina</taxon>
    </lineage>
</organism>
<evidence type="ECO:0000313" key="2">
    <source>
        <dbReference type="EMBL" id="MDR7665931.1"/>
    </source>
</evidence>
<reference evidence="3" key="1">
    <citation type="submission" date="2023-07" db="EMBL/GenBank/DDBJ databases">
        <title>Whole-genome sequencing of a new Methanosarcina sp. Z-7115.</title>
        <authorList>
            <person name="Zhilina T.N."/>
            <person name="Merkel A.Y."/>
        </authorList>
    </citation>
    <scope>NUCLEOTIDE SEQUENCE [LARGE SCALE GENOMIC DNA]</scope>
    <source>
        <strain evidence="3">Z-7115</strain>
    </source>
</reference>
<keyword evidence="3" id="KW-1185">Reference proteome</keyword>
<dbReference type="RefSeq" id="WP_310575957.1">
    <property type="nucleotide sequence ID" value="NZ_JAVKPK010000032.1"/>
</dbReference>
<sequence length="54" mass="6575">MSEYKSSGEKLQNLKYIQMKWENTIFRMRTRNRQTIAVSQSYKNKESCLKKKLK</sequence>
<feature type="domain" description="DUF1508" evidence="1">
    <location>
        <begin position="25"/>
        <end position="50"/>
    </location>
</feature>
<gene>
    <name evidence="2" type="ORF">RG963_09130</name>
</gene>
<evidence type="ECO:0000313" key="3">
    <source>
        <dbReference type="Proteomes" id="UP001246244"/>
    </source>
</evidence>
<protein>
    <submittedName>
        <fullName evidence="2">DUF1508 domain-containing protein</fullName>
    </submittedName>
</protein>
<comment type="caution">
    <text evidence="2">The sequence shown here is derived from an EMBL/GenBank/DDBJ whole genome shotgun (WGS) entry which is preliminary data.</text>
</comment>
<proteinExistence type="predicted"/>
<dbReference type="Pfam" id="PF07411">
    <property type="entry name" value="DUF1508"/>
    <property type="match status" value="1"/>
</dbReference>
<dbReference type="EMBL" id="JAVKPK010000032">
    <property type="protein sequence ID" value="MDR7665931.1"/>
    <property type="molecule type" value="Genomic_DNA"/>
</dbReference>
<dbReference type="SUPFAM" id="SSF160113">
    <property type="entry name" value="YegP-like"/>
    <property type="match status" value="1"/>
</dbReference>
<dbReference type="InterPro" id="IPR036913">
    <property type="entry name" value="YegP-like_sf"/>
</dbReference>
<name>A0ABU2D1R8_9EURY</name>
<dbReference type="InterPro" id="IPR010879">
    <property type="entry name" value="DUF1508"/>
</dbReference>
<dbReference type="Gene3D" id="3.30.160.160">
    <property type="entry name" value="YegP-like"/>
    <property type="match status" value="1"/>
</dbReference>
<dbReference type="Proteomes" id="UP001246244">
    <property type="component" value="Unassembled WGS sequence"/>
</dbReference>
<accession>A0ABU2D1R8</accession>